<dbReference type="EMBL" id="LAZR01000396">
    <property type="protein sequence ID" value="KKN70827.1"/>
    <property type="molecule type" value="Genomic_DNA"/>
</dbReference>
<accession>A0A0F9T7B7</accession>
<gene>
    <name evidence="1" type="ORF">LCGC14_0427190</name>
</gene>
<name>A0A0F9T7B7_9ZZZZ</name>
<reference evidence="1" key="1">
    <citation type="journal article" date="2015" name="Nature">
        <title>Complex archaea that bridge the gap between prokaryotes and eukaryotes.</title>
        <authorList>
            <person name="Spang A."/>
            <person name="Saw J.H."/>
            <person name="Jorgensen S.L."/>
            <person name="Zaremba-Niedzwiedzka K."/>
            <person name="Martijn J."/>
            <person name="Lind A.E."/>
            <person name="van Eijk R."/>
            <person name="Schleper C."/>
            <person name="Guy L."/>
            <person name="Ettema T.J."/>
        </authorList>
    </citation>
    <scope>NUCLEOTIDE SEQUENCE</scope>
</reference>
<proteinExistence type="predicted"/>
<organism evidence="1">
    <name type="scientific">marine sediment metagenome</name>
    <dbReference type="NCBI Taxonomy" id="412755"/>
    <lineage>
        <taxon>unclassified sequences</taxon>
        <taxon>metagenomes</taxon>
        <taxon>ecological metagenomes</taxon>
    </lineage>
</organism>
<protein>
    <submittedName>
        <fullName evidence="1">Uncharacterized protein</fullName>
    </submittedName>
</protein>
<evidence type="ECO:0000313" key="1">
    <source>
        <dbReference type="EMBL" id="KKN70827.1"/>
    </source>
</evidence>
<comment type="caution">
    <text evidence="1">The sequence shown here is derived from an EMBL/GenBank/DDBJ whole genome shotgun (WGS) entry which is preliminary data.</text>
</comment>
<dbReference type="AlphaFoldDB" id="A0A0F9T7B7"/>
<sequence length="202" mass="21695">MSLTNYPTALDNGTSLPTVVDRVTPVAAVSVNRLRDAILAIETELGTDPSRVYGNVRARLDDLRAEINTLKAQTPPGFDAALIYSMAGVVTTSFTGYTRIGSFTLNPIEYLLGIQVVTITVEAIIEDSNSNNCDIRLFNVTNNEVIGSDPLFTTTSATPVEVTSEVTLPNGDRLYEVQMRMRTGTAPDTVTCSGSRVVASQS</sequence>